<proteinExistence type="predicted"/>
<dbReference type="PATRIC" id="fig|879305.3.peg.1274"/>
<keyword evidence="2" id="KW-1185">Reference proteome</keyword>
<name>F0GWT6_9FIRM</name>
<dbReference type="Gene3D" id="3.40.50.720">
    <property type="entry name" value="NAD(P)-binding Rossmann-like Domain"/>
    <property type="match status" value="1"/>
</dbReference>
<organism evidence="1 2">
    <name type="scientific">Anaerococcus prevotii ACS-065-V-Col13</name>
    <dbReference type="NCBI Taxonomy" id="879305"/>
    <lineage>
        <taxon>Bacteria</taxon>
        <taxon>Bacillati</taxon>
        <taxon>Bacillota</taxon>
        <taxon>Tissierellia</taxon>
        <taxon>Tissierellales</taxon>
        <taxon>Peptoniphilaceae</taxon>
        <taxon>Anaerococcus</taxon>
    </lineage>
</organism>
<dbReference type="STRING" id="879305.HMPREF9290_0585"/>
<dbReference type="AlphaFoldDB" id="F0GWT6"/>
<evidence type="ECO:0000313" key="1">
    <source>
        <dbReference type="EMBL" id="EGC81673.1"/>
    </source>
</evidence>
<accession>F0GWT6</accession>
<dbReference type="EMBL" id="AEXM01000028">
    <property type="protein sequence ID" value="EGC81673.1"/>
    <property type="molecule type" value="Genomic_DNA"/>
</dbReference>
<dbReference type="SUPFAM" id="SSF51984">
    <property type="entry name" value="MurCD N-terminal domain"/>
    <property type="match status" value="1"/>
</dbReference>
<evidence type="ECO:0000313" key="2">
    <source>
        <dbReference type="Proteomes" id="UP000005286"/>
    </source>
</evidence>
<dbReference type="Proteomes" id="UP000005286">
    <property type="component" value="Unassembled WGS sequence"/>
</dbReference>
<sequence length="39" mass="4426">MKKVLVYGLGLTGISSVKTLANEGYEVYTYDKNKKMLRN</sequence>
<reference evidence="1 2" key="1">
    <citation type="submission" date="2011-01" db="EMBL/GenBank/DDBJ databases">
        <authorList>
            <person name="Durkin A.S."/>
            <person name="Madupu R."/>
            <person name="Torralba M."/>
            <person name="Gillis M."/>
            <person name="Methe B."/>
            <person name="Sutton G."/>
            <person name="Nelson K.E."/>
        </authorList>
    </citation>
    <scope>NUCLEOTIDE SEQUENCE [LARGE SCALE GENOMIC DNA]</scope>
    <source>
        <strain evidence="1 2">ACS-065-V-Col13</strain>
    </source>
</reference>
<gene>
    <name evidence="1" type="ORF">HMPREF9290_0585</name>
</gene>
<comment type="caution">
    <text evidence="1">The sequence shown here is derived from an EMBL/GenBank/DDBJ whole genome shotgun (WGS) entry which is preliminary data.</text>
</comment>
<protein>
    <submittedName>
        <fullName evidence="1">Conserved domain protein</fullName>
    </submittedName>
</protein>